<feature type="transmembrane region" description="Helical" evidence="8">
    <location>
        <begin position="147"/>
        <end position="166"/>
    </location>
</feature>
<dbReference type="InterPro" id="IPR050879">
    <property type="entry name" value="Acyltransferase_3"/>
</dbReference>
<evidence type="ECO:0000256" key="5">
    <source>
        <dbReference type="ARBA" id="ARBA00022989"/>
    </source>
</evidence>
<dbReference type="AlphaFoldDB" id="A0AAW7IB82"/>
<dbReference type="EMBL" id="JAOPLV010000005">
    <property type="protein sequence ID" value="MDM5140727.1"/>
    <property type="molecule type" value="Genomic_DNA"/>
</dbReference>
<evidence type="ECO:0000313" key="12">
    <source>
        <dbReference type="Proteomes" id="UP001168216"/>
    </source>
</evidence>
<proteinExistence type="predicted"/>
<feature type="domain" description="Acyltransferase 3" evidence="9">
    <location>
        <begin position="18"/>
        <end position="337"/>
    </location>
</feature>
<evidence type="ECO:0000256" key="2">
    <source>
        <dbReference type="ARBA" id="ARBA00022475"/>
    </source>
</evidence>
<evidence type="ECO:0000256" key="3">
    <source>
        <dbReference type="ARBA" id="ARBA00022679"/>
    </source>
</evidence>
<feature type="transmembrane region" description="Helical" evidence="8">
    <location>
        <begin position="356"/>
        <end position="374"/>
    </location>
</feature>
<protein>
    <submittedName>
        <fullName evidence="11">Acyltransferase</fullName>
    </submittedName>
</protein>
<keyword evidence="4 8" id="KW-0812">Transmembrane</keyword>
<dbReference type="PANTHER" id="PTHR23028:SF53">
    <property type="entry name" value="ACYL_TRANSF_3 DOMAIN-CONTAINING PROTEIN"/>
    <property type="match status" value="1"/>
</dbReference>
<dbReference type="GO" id="GO:0016788">
    <property type="term" value="F:hydrolase activity, acting on ester bonds"/>
    <property type="evidence" value="ECO:0007669"/>
    <property type="project" value="UniProtKB-ARBA"/>
</dbReference>
<dbReference type="GO" id="GO:0009103">
    <property type="term" value="P:lipopolysaccharide biosynthetic process"/>
    <property type="evidence" value="ECO:0007669"/>
    <property type="project" value="TreeGrafter"/>
</dbReference>
<dbReference type="GO" id="GO:0016747">
    <property type="term" value="F:acyltransferase activity, transferring groups other than amino-acyl groups"/>
    <property type="evidence" value="ECO:0007669"/>
    <property type="project" value="InterPro"/>
</dbReference>
<dbReference type="Pfam" id="PF19040">
    <property type="entry name" value="SGNH"/>
    <property type="match status" value="1"/>
</dbReference>
<dbReference type="RefSeq" id="WP_290022203.1">
    <property type="nucleotide sequence ID" value="NZ_JAOPLV010000005.1"/>
</dbReference>
<dbReference type="SUPFAM" id="SSF52266">
    <property type="entry name" value="SGNH hydrolase"/>
    <property type="match status" value="1"/>
</dbReference>
<evidence type="ECO:0000256" key="6">
    <source>
        <dbReference type="ARBA" id="ARBA00023136"/>
    </source>
</evidence>
<dbReference type="InterPro" id="IPR036514">
    <property type="entry name" value="SGNH_hydro_sf"/>
</dbReference>
<reference evidence="11" key="1">
    <citation type="submission" date="2023-08" db="EMBL/GenBank/DDBJ databases">
        <title>WGS of Aeromonas isolates.</title>
        <authorList>
            <person name="Lee H."/>
        </authorList>
    </citation>
    <scope>NUCLEOTIDE SEQUENCE</scope>
    <source>
        <strain evidence="11">SL22</strain>
    </source>
</reference>
<comment type="caution">
    <text evidence="11">The sequence shown here is derived from an EMBL/GenBank/DDBJ whole genome shotgun (WGS) entry which is preliminary data.</text>
</comment>
<dbReference type="InterPro" id="IPR043968">
    <property type="entry name" value="SGNH"/>
</dbReference>
<dbReference type="GO" id="GO:0005886">
    <property type="term" value="C:plasma membrane"/>
    <property type="evidence" value="ECO:0007669"/>
    <property type="project" value="UniProtKB-SubCell"/>
</dbReference>
<keyword evidence="7 11" id="KW-0012">Acyltransferase</keyword>
<comment type="subcellular location">
    <subcellularLocation>
        <location evidence="1">Cell membrane</location>
        <topology evidence="1">Multi-pass membrane protein</topology>
    </subcellularLocation>
</comment>
<evidence type="ECO:0000313" key="11">
    <source>
        <dbReference type="EMBL" id="MDM5140727.1"/>
    </source>
</evidence>
<evidence type="ECO:0000259" key="10">
    <source>
        <dbReference type="Pfam" id="PF19040"/>
    </source>
</evidence>
<gene>
    <name evidence="11" type="ORF">OB959_13085</name>
</gene>
<dbReference type="Gene3D" id="3.40.50.1110">
    <property type="entry name" value="SGNH hydrolase"/>
    <property type="match status" value="1"/>
</dbReference>
<accession>A0AAW7IB82</accession>
<keyword evidence="5 8" id="KW-1133">Transmembrane helix</keyword>
<organism evidence="11 12">
    <name type="scientific">Aeromonas bestiarum</name>
    <dbReference type="NCBI Taxonomy" id="105751"/>
    <lineage>
        <taxon>Bacteria</taxon>
        <taxon>Pseudomonadati</taxon>
        <taxon>Pseudomonadota</taxon>
        <taxon>Gammaproteobacteria</taxon>
        <taxon>Aeromonadales</taxon>
        <taxon>Aeromonadaceae</taxon>
        <taxon>Aeromonas</taxon>
    </lineage>
</organism>
<evidence type="ECO:0000256" key="8">
    <source>
        <dbReference type="SAM" id="Phobius"/>
    </source>
</evidence>
<feature type="transmembrane region" description="Helical" evidence="8">
    <location>
        <begin position="200"/>
        <end position="222"/>
    </location>
</feature>
<feature type="transmembrane region" description="Helical" evidence="8">
    <location>
        <begin position="322"/>
        <end position="344"/>
    </location>
</feature>
<dbReference type="PANTHER" id="PTHR23028">
    <property type="entry name" value="ACETYLTRANSFERASE"/>
    <property type="match status" value="1"/>
</dbReference>
<keyword evidence="3" id="KW-0808">Transferase</keyword>
<evidence type="ECO:0000256" key="1">
    <source>
        <dbReference type="ARBA" id="ARBA00004651"/>
    </source>
</evidence>
<feature type="transmembrane region" description="Helical" evidence="8">
    <location>
        <begin position="259"/>
        <end position="277"/>
    </location>
</feature>
<evidence type="ECO:0000259" key="9">
    <source>
        <dbReference type="Pfam" id="PF01757"/>
    </source>
</evidence>
<feature type="transmembrane region" description="Helical" evidence="8">
    <location>
        <begin position="173"/>
        <end position="194"/>
    </location>
</feature>
<sequence length="633" mass="72414">MNYINVKLCWSKMEYRREIDGLRAIAVLPVILFHAGFETFGGGFVGVDIFFVISGFLITTIISEESKTGRFSIVNFYERRARRIFPALFLVMGICIISAWFLFLPGDMKEFADSITAVSLFLSNFLFWYQSGYFDTVAEMKPMLHTWSLAVEEQFYVIFPLLFIFFMKLGKQYVLTVLSILFFASLGFAQWVSITNPEMAFYFLPARGWELLLGSLISLFLYRVKIRNRIANECGTGLGLLLILYSIFFYSKITPFPGVYALAPTIGAGLIIVFATQKTMLGQIIGNKLFMRIGAISYSAYLWHQPLFVFARYMTLNEPSKAMFATLSVVTFALAYLSWKFVELPFRDKYTVNKRVIFSGSFLFLSIFIVFGIWGRMTDGFSNRVDRSFGGDIGHLLFHQYIDENYFDCEPKVIAEQALSWNGFLRCKQSKEGVPDVVLLGDSHAEHLFIGLAEVKSNSNVAFYIKSDKPYIENPEFATIFNELISNKKHQKVILTMNYMGRLRWDVEGLYDGFSGTIKALLNAGKEVYILGDIPKYNKDAQICAYAKNSVEAVSYCYLYVDSVEYQRDMYGAVLTKLSKDYHVPYIDIYSPLCTETKCGMIKNNNILYRDDNHLNILGSELIGRYVAEKLDL</sequence>
<keyword evidence="2" id="KW-1003">Cell membrane</keyword>
<name>A0AAW7IB82_9GAMM</name>
<feature type="domain" description="SGNH" evidence="10">
    <location>
        <begin position="425"/>
        <end position="627"/>
    </location>
</feature>
<feature type="transmembrane region" description="Helical" evidence="8">
    <location>
        <begin position="43"/>
        <end position="63"/>
    </location>
</feature>
<evidence type="ECO:0000256" key="4">
    <source>
        <dbReference type="ARBA" id="ARBA00022692"/>
    </source>
</evidence>
<dbReference type="Pfam" id="PF01757">
    <property type="entry name" value="Acyl_transf_3"/>
    <property type="match status" value="1"/>
</dbReference>
<dbReference type="Proteomes" id="UP001168216">
    <property type="component" value="Unassembled WGS sequence"/>
</dbReference>
<feature type="transmembrane region" description="Helical" evidence="8">
    <location>
        <begin position="84"/>
        <end position="103"/>
    </location>
</feature>
<dbReference type="InterPro" id="IPR002656">
    <property type="entry name" value="Acyl_transf_3_dom"/>
</dbReference>
<keyword evidence="6 8" id="KW-0472">Membrane</keyword>
<evidence type="ECO:0000256" key="7">
    <source>
        <dbReference type="ARBA" id="ARBA00023315"/>
    </source>
</evidence>
<feature type="transmembrane region" description="Helical" evidence="8">
    <location>
        <begin position="234"/>
        <end position="253"/>
    </location>
</feature>
<feature type="transmembrane region" description="Helical" evidence="8">
    <location>
        <begin position="21"/>
        <end position="37"/>
    </location>
</feature>
<feature type="transmembrane region" description="Helical" evidence="8">
    <location>
        <begin position="289"/>
        <end position="310"/>
    </location>
</feature>